<dbReference type="InterPro" id="IPR002182">
    <property type="entry name" value="NB-ARC"/>
</dbReference>
<dbReference type="Pfam" id="PF01048">
    <property type="entry name" value="PNP_UDP_1"/>
    <property type="match status" value="1"/>
</dbReference>
<evidence type="ECO:0000313" key="4">
    <source>
        <dbReference type="Proteomes" id="UP000235023"/>
    </source>
</evidence>
<evidence type="ECO:0000259" key="2">
    <source>
        <dbReference type="Pfam" id="PF01048"/>
    </source>
</evidence>
<keyword evidence="4" id="KW-1185">Reference proteome</keyword>
<organism evidence="3 4">
    <name type="scientific">Aspergillus taichungensis</name>
    <dbReference type="NCBI Taxonomy" id="482145"/>
    <lineage>
        <taxon>Eukaryota</taxon>
        <taxon>Fungi</taxon>
        <taxon>Dikarya</taxon>
        <taxon>Ascomycota</taxon>
        <taxon>Pezizomycotina</taxon>
        <taxon>Eurotiomycetes</taxon>
        <taxon>Eurotiomycetidae</taxon>
        <taxon>Eurotiales</taxon>
        <taxon>Aspergillaceae</taxon>
        <taxon>Aspergillus</taxon>
        <taxon>Aspergillus subgen. Circumdati</taxon>
    </lineage>
</organism>
<name>A0A2J5HNK1_9EURO</name>
<dbReference type="PANTHER" id="PTHR46082:SF11">
    <property type="entry name" value="AAA+ ATPASE DOMAIN-CONTAINING PROTEIN-RELATED"/>
    <property type="match status" value="1"/>
</dbReference>
<dbReference type="GO" id="GO:0043531">
    <property type="term" value="F:ADP binding"/>
    <property type="evidence" value="ECO:0007669"/>
    <property type="project" value="InterPro"/>
</dbReference>
<evidence type="ECO:0000259" key="1">
    <source>
        <dbReference type="Pfam" id="PF00931"/>
    </source>
</evidence>
<dbReference type="Pfam" id="PF13424">
    <property type="entry name" value="TPR_12"/>
    <property type="match status" value="3"/>
</dbReference>
<proteinExistence type="predicted"/>
<dbReference type="GO" id="GO:0003824">
    <property type="term" value="F:catalytic activity"/>
    <property type="evidence" value="ECO:0007669"/>
    <property type="project" value="InterPro"/>
</dbReference>
<dbReference type="PRINTS" id="PR00381">
    <property type="entry name" value="KINESINLIGHT"/>
</dbReference>
<feature type="domain" description="Nucleoside phosphorylase" evidence="2">
    <location>
        <begin position="9"/>
        <end position="286"/>
    </location>
</feature>
<dbReference type="Proteomes" id="UP000235023">
    <property type="component" value="Unassembled WGS sequence"/>
</dbReference>
<dbReference type="InterPro" id="IPR019734">
    <property type="entry name" value="TPR_rpt"/>
</dbReference>
<dbReference type="Gene3D" id="3.40.50.1580">
    <property type="entry name" value="Nucleoside phosphorylase domain"/>
    <property type="match status" value="1"/>
</dbReference>
<dbReference type="InterPro" id="IPR011990">
    <property type="entry name" value="TPR-like_helical_dom_sf"/>
</dbReference>
<evidence type="ECO:0000313" key="3">
    <source>
        <dbReference type="EMBL" id="PLN78794.1"/>
    </source>
</evidence>
<dbReference type="PANTHER" id="PTHR46082">
    <property type="entry name" value="ATP/GTP-BINDING PROTEIN-RELATED"/>
    <property type="match status" value="1"/>
</dbReference>
<protein>
    <submittedName>
        <fullName evidence="3">Violaceus kinesin</fullName>
    </submittedName>
</protein>
<dbReference type="SUPFAM" id="SSF52540">
    <property type="entry name" value="P-loop containing nucleoside triphosphate hydrolases"/>
    <property type="match status" value="1"/>
</dbReference>
<dbReference type="SMART" id="SM00028">
    <property type="entry name" value="TPR"/>
    <property type="match status" value="8"/>
</dbReference>
<gene>
    <name evidence="3" type="ORF">BDW42DRAFT_174138</name>
</gene>
<dbReference type="GO" id="GO:0009116">
    <property type="term" value="P:nucleoside metabolic process"/>
    <property type="evidence" value="ECO:0007669"/>
    <property type="project" value="InterPro"/>
</dbReference>
<dbReference type="InterPro" id="IPR000845">
    <property type="entry name" value="Nucleoside_phosphorylase_d"/>
</dbReference>
<sequence>MVRTRDDYTIAWICALPLELAAAKVMLDEVHPQLPQPSTDHNVYTLGSVSGHNVVVACLPGGVYGTISATAVASHMISTFRRIRLGLMVGIGGGVPSSKADIRLGDVVISKPTATASGVIQYDYGKTLRDGRFQHTGSLNKPPPVLLKAVAQLESDWMIGNRSMNTILVDVLHRYEEMKEGFSRPRDDWLFQPTYNHEDGEDNCSACNPIQLVQRPARKTDEFHCHYGLIASGDQVMKDATTRDSIAHDLDILCFEMEAAGLMDELPSLVIRGICDYCDSHKNKQWQGYAALAAAAYAKALLSEAPLYGHQNAVQGSRQPVWMVPFRKNPQFVGREEEITKMEGWIMQQDGPGKIALCGLGGVGKTQIALELAYNMRNRDPECSIFWITCTNYESVEQGYMSIASKLAMTGIKPAEVKNAIKAYLSQESAGKWLLLFDNADNVEMWSKDNKNESVLTDFLPQSEQGHILFTTRSQKVAVKLASSHVLTVTEPNTEMSVKILHDALIRKDLLNDHNTVIAFLAQLAFLPLAIIQAAAYINTNSINLCDYLLLLQDQEPHVIELLSEDFEDERRYKDIHNPVALTWFISFQQIQQSNELAADYLSFMACINPRNIPQSLLPQPISTKQRIDAIGLLKGFSFVSEGKDHALNLHQLVYLATRNWMRKNQKFSLQILKTADQLSKVFPNDDHTNRKLWREYLPHAFSLIAEAEFQEKRKKYIELISNIGECLHSDGRWKEAEKIQTQVFQLYKQALGPEHPDTLTSMNNLASTYQYQGQWKEAEKLQTRVLQGRKQVQALGPEHPDILISMSNLASTYQYQGQWKKAEELQIQEIQLCKQALGPEHPDTLTSMNNLASIYQYQGYWKKAEELQIQVLQLCKQVLKPEHPHTLASMNNLASIYWNQGYWNQAEELQIQVLQLCKQVLKPEHPYTLASMNNLASIYRNQGHWNQAEELQIQVLQLCKQVLGPEHPDTLTGINNLALIYRFKKQWKKAEDLQMQVLYVRKKLLEPEHPHILTSINDLALTYQYQGRWDKAEELQIQVLQLRKQVLGSEHPDTLISMNNLACTQRLLGKVQDAFALMEKCFELRRELLGPDHPNTITSANTLHGWKDK</sequence>
<dbReference type="SUPFAM" id="SSF48452">
    <property type="entry name" value="TPR-like"/>
    <property type="match status" value="2"/>
</dbReference>
<dbReference type="SUPFAM" id="SSF53167">
    <property type="entry name" value="Purine and uridine phosphorylases"/>
    <property type="match status" value="1"/>
</dbReference>
<dbReference type="AlphaFoldDB" id="A0A2J5HNK1"/>
<dbReference type="Gene3D" id="3.40.50.300">
    <property type="entry name" value="P-loop containing nucleotide triphosphate hydrolases"/>
    <property type="match status" value="1"/>
</dbReference>
<feature type="domain" description="NB-ARC" evidence="1">
    <location>
        <begin position="336"/>
        <end position="501"/>
    </location>
</feature>
<dbReference type="Pfam" id="PF13374">
    <property type="entry name" value="TPR_10"/>
    <property type="match status" value="3"/>
</dbReference>
<dbReference type="InterPro" id="IPR027417">
    <property type="entry name" value="P-loop_NTPase"/>
</dbReference>
<accession>A0A2J5HNK1</accession>
<dbReference type="Pfam" id="PF00931">
    <property type="entry name" value="NB-ARC"/>
    <property type="match status" value="1"/>
</dbReference>
<dbReference type="EMBL" id="KZ559570">
    <property type="protein sequence ID" value="PLN78794.1"/>
    <property type="molecule type" value="Genomic_DNA"/>
</dbReference>
<dbReference type="Gene3D" id="1.25.40.10">
    <property type="entry name" value="Tetratricopeptide repeat domain"/>
    <property type="match status" value="3"/>
</dbReference>
<dbReference type="OrthoDB" id="5986190at2759"/>
<dbReference type="InterPro" id="IPR053137">
    <property type="entry name" value="NLR-like"/>
</dbReference>
<dbReference type="InterPro" id="IPR035994">
    <property type="entry name" value="Nucleoside_phosphorylase_sf"/>
</dbReference>
<reference evidence="4" key="1">
    <citation type="submission" date="2017-12" db="EMBL/GenBank/DDBJ databases">
        <authorList>
            <consortium name="DOE Joint Genome Institute"/>
            <person name="Mondo S.J."/>
            <person name="Kjaerbolling I."/>
            <person name="Vesth T.C."/>
            <person name="Frisvad J.C."/>
            <person name="Nybo J.L."/>
            <person name="Theobald S."/>
            <person name="Kuo A."/>
            <person name="Bowyer P."/>
            <person name="Matsuda Y."/>
            <person name="Lyhne E.K."/>
            <person name="Kogle M.E."/>
            <person name="Clum A."/>
            <person name="Lipzen A."/>
            <person name="Salamov A."/>
            <person name="Ngan C.Y."/>
            <person name="Daum C."/>
            <person name="Chiniquy J."/>
            <person name="Barry K."/>
            <person name="LaButti K."/>
            <person name="Haridas S."/>
            <person name="Simmons B.A."/>
            <person name="Magnuson J.K."/>
            <person name="Mortensen U.H."/>
            <person name="Larsen T.O."/>
            <person name="Grigoriev I.V."/>
            <person name="Baker S.E."/>
            <person name="Andersen M.R."/>
            <person name="Nordberg H.P."/>
            <person name="Cantor M.N."/>
            <person name="Hua S.X."/>
        </authorList>
    </citation>
    <scope>NUCLEOTIDE SEQUENCE [LARGE SCALE GENOMIC DNA]</scope>
    <source>
        <strain evidence="4">IBT 19404</strain>
    </source>
</reference>